<sequence length="1516" mass="170269">MIYEMRAVFWGVLLACVDWSRGQETHTFDGDVRDFAIGDSSVYVVTDDRLFQLNHDFTKIIKRDNPEVVYPNQEVPPSYETYPFKVNILLPFIKNKTLITCGTTKCGYCEILDLNEISKSVHSEDIEVGSLDPGDSTIGFIVDVGKNSYIMAGRLQSGVPNACVNSGPLLVLRNTLDGQNGGIFSDSDENATPYIDARHKQKFQFVDGFQSNSHIYVFSNVPKEHQVRIIWFKSENNKANTLKSLKGATLKCCGNTERRQLLSSSVIPGSGGLHGQVLWAGVFTAGNTRDPINTMLAIYNISHSTGLQLINDDPDFCYEDCAKSSGLGNPPDLQPEAVVFQYSSMTSVLAVRHNSWLVFFIGTGDGQLIKLAVDKAYKPACPRVLYKSDDDRRVFPKMHLDPVDRKHVYMALKNQMMRVPVAQCSEHKSLKGCWSAQDPFCGWCESENSRCSFQDDCLQPSAWISISEDSQQQNMVSYQVEKSNSGEKITLTVKVHLNVHRTGSLTFACIFLTRSVNLCDRTSPSPALPRCSCLFSSDQLPAEGLDVTVEIRVGKQNLTEKLMLTNCSDITGPPTSALCSQCMTAGCSWSNDACSWTPRSDNSDPIQDVCRLSQSGMNYSEPVIVSIVPSVLSFHGRNHALMTGKNLHHVTRVRIQGHMDCSFKESPVWNNTGSSLTFHIPSGDKGSVIVCAVLPDGRCLGKATVTYGSSPSCTGLAPSTTWASGKRKIKVQGSQLEFVEGVVHDHAPQTILTNYSSGSLWYHTPLFEHINQAVTSTVSLRVANQTLACSSQLTYHPDPEFTSYTAIKTGNDLRVTIEKRADELNIATEEILVFGVQEENQDVQCIMETIEKSNGTDSVICEIKNTPNFNINSVRIRVGNFTKNLLPKQAALSSLLILVLIPIIIVVIVGAVWYSYIKQRKMAAQMNKQLELLECDIRNDIRQGFVDMQTEKCDLIENVGAIPFLDYKHFASRIFFPDGGPVMTSCIKDIGQDAVKVQPDESCQALSRLIRDQVFLTSFVHALEEQKNFNVKEKCAVASLLTVSLHGDLPYLTQVMEELLRALMDQPSNSQPKLMLRRTESIVEKLLTNWMSICLYGFLRESVGQPLFLLVCALTQQMSKGPVDSVTEKALYTLNEDWLLWQAQDFSPMRLQVLFAVGTDGEVSEPLEVSALDCDTVEQVKEKILMAFKTKFGFPYNTPLQQMHIEYEKDGRFVPLKEVDASSGVLGEVTMLNTLKHYKVPDGASIKVLSKTHPILSPQSSLKDDQNYSTKYFHLIDPDIDQDQRKNPERKKLKLKEVYLTKLLSTKVAVHSFVENLFRTIWGTPNLKAPPAIKYFFDFLDAQGESKRISDPDVLHIWKTNSLPLRFWVNILKNPQFVFDMEKTPPLDGCLSVIAQAFMDSFSLAEKQLGKHDPTNKLLYAKDISKYKQEVRAYYKQVRDQPPINSSEFKEFLHEESKKHENEFNESAALWELYKYMQRYFDEIKLKLDQNGAPMELKEQLQHVKSLFDSLNCSWN</sequence>
<feature type="transmembrane region" description="Helical" evidence="3">
    <location>
        <begin position="890"/>
        <end position="916"/>
    </location>
</feature>
<feature type="chain" id="PRO_5045082163" evidence="4">
    <location>
        <begin position="23"/>
        <end position="1516"/>
    </location>
</feature>
<keyword evidence="6" id="KW-1185">Reference proteome</keyword>
<evidence type="ECO:0000256" key="3">
    <source>
        <dbReference type="SAM" id="Phobius"/>
    </source>
</evidence>
<keyword evidence="1" id="KW-0325">Glycoprotein</keyword>
<dbReference type="Pfam" id="PF08337">
    <property type="entry name" value="Plexin_cytopl"/>
    <property type="match status" value="1"/>
</dbReference>
<evidence type="ECO:0000259" key="5">
    <source>
        <dbReference type="PROSITE" id="PS51004"/>
    </source>
</evidence>
<evidence type="ECO:0000256" key="1">
    <source>
        <dbReference type="ARBA" id="ARBA00023180"/>
    </source>
</evidence>
<organism evidence="6 7">
    <name type="scientific">Salmo salar</name>
    <name type="common">Atlantic salmon</name>
    <dbReference type="NCBI Taxonomy" id="8030"/>
    <lineage>
        <taxon>Eukaryota</taxon>
        <taxon>Metazoa</taxon>
        <taxon>Chordata</taxon>
        <taxon>Craniata</taxon>
        <taxon>Vertebrata</taxon>
        <taxon>Euteleostomi</taxon>
        <taxon>Actinopterygii</taxon>
        <taxon>Neopterygii</taxon>
        <taxon>Teleostei</taxon>
        <taxon>Protacanthopterygii</taxon>
        <taxon>Salmoniformes</taxon>
        <taxon>Salmonidae</taxon>
        <taxon>Salmoninae</taxon>
        <taxon>Salmo</taxon>
    </lineage>
</organism>
<dbReference type="GeneID" id="106576206"/>
<dbReference type="InterPro" id="IPR015943">
    <property type="entry name" value="WD40/YVTN_repeat-like_dom_sf"/>
</dbReference>
<name>A0ABM3DAF2_SALSA</name>
<feature type="domain" description="Sema" evidence="5">
    <location>
        <begin position="1"/>
        <end position="421"/>
    </location>
</feature>
<evidence type="ECO:0000256" key="2">
    <source>
        <dbReference type="PROSITE-ProRule" id="PRU00352"/>
    </source>
</evidence>
<dbReference type="SUPFAM" id="SSF101912">
    <property type="entry name" value="Sema domain"/>
    <property type="match status" value="1"/>
</dbReference>
<reference evidence="7" key="1">
    <citation type="submission" date="2025-08" db="UniProtKB">
        <authorList>
            <consortium name="RefSeq"/>
        </authorList>
    </citation>
    <scope>IDENTIFICATION</scope>
</reference>
<dbReference type="Gene3D" id="2.130.10.10">
    <property type="entry name" value="YVTN repeat-like/Quinoprotein amine dehydrogenase"/>
    <property type="match status" value="1"/>
</dbReference>
<dbReference type="Gene3D" id="3.10.20.90">
    <property type="entry name" value="Phosphatidylinositol 3-kinase Catalytic Subunit, Chain A, domain 1"/>
    <property type="match status" value="1"/>
</dbReference>
<keyword evidence="3" id="KW-0472">Membrane</keyword>
<dbReference type="PANTHER" id="PTHR22625:SF4">
    <property type="entry name" value="PLEXIN-C1"/>
    <property type="match status" value="1"/>
</dbReference>
<dbReference type="PROSITE" id="PS51004">
    <property type="entry name" value="SEMA"/>
    <property type="match status" value="1"/>
</dbReference>
<evidence type="ECO:0000313" key="6">
    <source>
        <dbReference type="Proteomes" id="UP001652741"/>
    </source>
</evidence>
<dbReference type="InterPro" id="IPR008936">
    <property type="entry name" value="Rho_GTPase_activation_prot"/>
</dbReference>
<feature type="signal peptide" evidence="4">
    <location>
        <begin position="1"/>
        <end position="22"/>
    </location>
</feature>
<evidence type="ECO:0000313" key="7">
    <source>
        <dbReference type="RefSeq" id="XP_045555764.1"/>
    </source>
</evidence>
<keyword evidence="4" id="KW-0732">Signal</keyword>
<accession>A0ABM3DAF2</accession>
<dbReference type="Gene3D" id="2.60.40.10">
    <property type="entry name" value="Immunoglobulins"/>
    <property type="match status" value="1"/>
</dbReference>
<dbReference type="SUPFAM" id="SSF48350">
    <property type="entry name" value="GTPase activation domain, GAP"/>
    <property type="match status" value="1"/>
</dbReference>
<dbReference type="SUPFAM" id="SSF103575">
    <property type="entry name" value="Plexin repeat"/>
    <property type="match status" value="1"/>
</dbReference>
<dbReference type="InterPro" id="IPR046800">
    <property type="entry name" value="Plexin_RBD"/>
</dbReference>
<proteinExistence type="predicted"/>
<dbReference type="InterPro" id="IPR001627">
    <property type="entry name" value="Semap_dom"/>
</dbReference>
<dbReference type="Gene3D" id="3.30.1680.10">
    <property type="entry name" value="ligand-binding face of the semaphorins, domain 2"/>
    <property type="match status" value="1"/>
</dbReference>
<keyword evidence="3" id="KW-0812">Transmembrane</keyword>
<dbReference type="PANTHER" id="PTHR22625">
    <property type="entry name" value="PLEXIN"/>
    <property type="match status" value="1"/>
</dbReference>
<protein>
    <submittedName>
        <fullName evidence="7">Plexin-C1 isoform X1</fullName>
    </submittedName>
</protein>
<dbReference type="Pfam" id="PF20170">
    <property type="entry name" value="Plexin_RBD"/>
    <property type="match status" value="1"/>
</dbReference>
<dbReference type="InterPro" id="IPR013548">
    <property type="entry name" value="Plexin_cytoplasmic_RasGAP_dom"/>
</dbReference>
<dbReference type="InterPro" id="IPR031148">
    <property type="entry name" value="Plexin"/>
</dbReference>
<dbReference type="Proteomes" id="UP001652741">
    <property type="component" value="Chromosome ssa17"/>
</dbReference>
<comment type="caution">
    <text evidence="2">Lacks conserved residue(s) required for the propagation of feature annotation.</text>
</comment>
<dbReference type="Gene3D" id="1.10.506.10">
    <property type="entry name" value="GTPase Activation - p120gap, domain 1"/>
    <property type="match status" value="1"/>
</dbReference>
<dbReference type="RefSeq" id="XP_045555764.1">
    <property type="nucleotide sequence ID" value="XM_045699808.1"/>
</dbReference>
<dbReference type="InterPro" id="IPR013783">
    <property type="entry name" value="Ig-like_fold"/>
</dbReference>
<gene>
    <name evidence="7" type="primary">LOC106576206</name>
</gene>
<dbReference type="SMART" id="SM00630">
    <property type="entry name" value="Sema"/>
    <property type="match status" value="1"/>
</dbReference>
<dbReference type="InterPro" id="IPR036352">
    <property type="entry name" value="Semap_dom_sf"/>
</dbReference>
<keyword evidence="3" id="KW-1133">Transmembrane helix</keyword>
<evidence type="ECO:0000256" key="4">
    <source>
        <dbReference type="SAM" id="SignalP"/>
    </source>
</evidence>